<dbReference type="Gene3D" id="3.10.580.10">
    <property type="entry name" value="CBS-domain"/>
    <property type="match status" value="2"/>
</dbReference>
<dbReference type="SMART" id="SM00116">
    <property type="entry name" value="CBS"/>
    <property type="match status" value="4"/>
</dbReference>
<dbReference type="EMBL" id="JASJQH010007101">
    <property type="protein sequence ID" value="KAK9718294.1"/>
    <property type="molecule type" value="Genomic_DNA"/>
</dbReference>
<reference evidence="5 6" key="1">
    <citation type="submission" date="2023-04" db="EMBL/GenBank/DDBJ databases">
        <title>Genome of Basidiobolus ranarum AG-B5.</title>
        <authorList>
            <person name="Stajich J.E."/>
            <person name="Carter-House D."/>
            <person name="Gryganskyi A."/>
        </authorList>
    </citation>
    <scope>NUCLEOTIDE SEQUENCE [LARGE SCALE GENOMIC DNA]</scope>
    <source>
        <strain evidence="5 6">AG-B5</strain>
    </source>
</reference>
<feature type="domain" description="CBS" evidence="4">
    <location>
        <begin position="18"/>
        <end position="77"/>
    </location>
</feature>
<organism evidence="5 6">
    <name type="scientific">Basidiobolus ranarum</name>
    <dbReference type="NCBI Taxonomy" id="34480"/>
    <lineage>
        <taxon>Eukaryota</taxon>
        <taxon>Fungi</taxon>
        <taxon>Fungi incertae sedis</taxon>
        <taxon>Zoopagomycota</taxon>
        <taxon>Entomophthoromycotina</taxon>
        <taxon>Basidiobolomycetes</taxon>
        <taxon>Basidiobolales</taxon>
        <taxon>Basidiobolaceae</taxon>
        <taxon>Basidiobolus</taxon>
    </lineage>
</organism>
<keyword evidence="6" id="KW-1185">Reference proteome</keyword>
<dbReference type="InterPro" id="IPR050511">
    <property type="entry name" value="AMPK_gamma/SDS23_families"/>
</dbReference>
<accession>A0ABR2W3S5</accession>
<feature type="domain" description="CBS" evidence="4">
    <location>
        <begin position="253"/>
        <end position="307"/>
    </location>
</feature>
<dbReference type="PANTHER" id="PTHR13780">
    <property type="entry name" value="AMP-ACTIVATED PROTEIN KINASE, GAMMA REGULATORY SUBUNIT"/>
    <property type="match status" value="1"/>
</dbReference>
<evidence type="ECO:0000256" key="1">
    <source>
        <dbReference type="ARBA" id="ARBA00022737"/>
    </source>
</evidence>
<evidence type="ECO:0000256" key="2">
    <source>
        <dbReference type="ARBA" id="ARBA00023122"/>
    </source>
</evidence>
<dbReference type="SUPFAM" id="SSF54631">
    <property type="entry name" value="CBS-domain pair"/>
    <property type="match status" value="2"/>
</dbReference>
<evidence type="ECO:0000313" key="5">
    <source>
        <dbReference type="EMBL" id="KAK9718294.1"/>
    </source>
</evidence>
<gene>
    <name evidence="5" type="ORF">K7432_005613</name>
</gene>
<dbReference type="Proteomes" id="UP001479436">
    <property type="component" value="Unassembled WGS sequence"/>
</dbReference>
<proteinExistence type="predicted"/>
<protein>
    <recommendedName>
        <fullName evidence="4">CBS domain-containing protein</fullName>
    </recommendedName>
</protein>
<comment type="caution">
    <text evidence="5">The sequence shown here is derived from an EMBL/GenBank/DDBJ whole genome shotgun (WGS) entry which is preliminary data.</text>
</comment>
<evidence type="ECO:0000256" key="3">
    <source>
        <dbReference type="PROSITE-ProRule" id="PRU00703"/>
    </source>
</evidence>
<keyword evidence="2 3" id="KW-0129">CBS domain</keyword>
<dbReference type="PROSITE" id="PS51371">
    <property type="entry name" value="CBS"/>
    <property type="match status" value="2"/>
</dbReference>
<dbReference type="InterPro" id="IPR046342">
    <property type="entry name" value="CBS_dom_sf"/>
</dbReference>
<sequence>MSEKVILEVTPAELKHSSERQTLIAAQPDITVREALNKMASHRIVSLPIYSHSRPDKIVNIVNAMDILSYIVSITKTPSGEIATSLDTDELAKLDQNIEVVMTLDTEKESYRIIETETTDPLKKVLKAFSSGTHRVLVYDYVDNSPPYIITQSDVIKYLIAHPKAGGKVDTSKSISDLGLIRGRELLAAKNTDSALNTYHIMLEANYSAVPVVDSNGKIVMALSAADLRGLNPKAFNNLTKSIPEFLEQTDHGKSPLKVCDRNAPLTEVFTKIIEAHTHRVWVVENGKAIEVITLSDIIQLFNEQRD</sequence>
<dbReference type="InterPro" id="IPR000644">
    <property type="entry name" value="CBS_dom"/>
</dbReference>
<keyword evidence="1" id="KW-0677">Repeat</keyword>
<evidence type="ECO:0000259" key="4">
    <source>
        <dbReference type="PROSITE" id="PS51371"/>
    </source>
</evidence>
<dbReference type="Pfam" id="PF00571">
    <property type="entry name" value="CBS"/>
    <property type="match status" value="3"/>
</dbReference>
<name>A0ABR2W3S5_9FUNG</name>
<evidence type="ECO:0000313" key="6">
    <source>
        <dbReference type="Proteomes" id="UP001479436"/>
    </source>
</evidence>